<accession>A0A5B7X505</accession>
<keyword evidence="4" id="KW-1185">Reference proteome</keyword>
<evidence type="ECO:0000313" key="3">
    <source>
        <dbReference type="EMBL" id="QCY69831.1"/>
    </source>
</evidence>
<proteinExistence type="predicted"/>
<dbReference type="SUPFAM" id="SSF54913">
    <property type="entry name" value="GlnB-like"/>
    <property type="match status" value="1"/>
</dbReference>
<dbReference type="InterPro" id="IPR011322">
    <property type="entry name" value="N-reg_PII-like_a/b"/>
</dbReference>
<dbReference type="KEGG" id="afla:FHG64_10690"/>
<dbReference type="RefSeq" id="WP_139066396.1">
    <property type="nucleotide sequence ID" value="NZ_CP040812.1"/>
</dbReference>
<dbReference type="EMBL" id="CP040812">
    <property type="protein sequence ID" value="QCY69831.1"/>
    <property type="molecule type" value="Genomic_DNA"/>
</dbReference>
<feature type="domain" description="DUF2007" evidence="2">
    <location>
        <begin position="4"/>
        <end position="68"/>
    </location>
</feature>
<reference evidence="3 4" key="1">
    <citation type="submission" date="2019-06" db="EMBL/GenBank/DDBJ databases">
        <title>Complete genome sequence of Antarcticibacterium flavum KCTC 52984T from an Antarctic marine sediment.</title>
        <authorList>
            <person name="Lee Y.M."/>
            <person name="Shin S.C."/>
        </authorList>
    </citation>
    <scope>NUCLEOTIDE SEQUENCE [LARGE SCALE GENOMIC DNA]</scope>
    <source>
        <strain evidence="3 4">KCTC 52984</strain>
    </source>
</reference>
<dbReference type="Gene3D" id="3.30.70.790">
    <property type="entry name" value="UreE, C-terminal domain"/>
    <property type="match status" value="1"/>
</dbReference>
<keyword evidence="1" id="KW-0472">Membrane</keyword>
<protein>
    <submittedName>
        <fullName evidence="3">DUF2007 domain-containing protein</fullName>
    </submittedName>
</protein>
<dbReference type="Pfam" id="PF09413">
    <property type="entry name" value="DUF2007"/>
    <property type="match status" value="1"/>
</dbReference>
<gene>
    <name evidence="3" type="ORF">FHG64_10690</name>
</gene>
<keyword evidence="1" id="KW-1133">Transmembrane helix</keyword>
<dbReference type="Proteomes" id="UP000309016">
    <property type="component" value="Chromosome"/>
</dbReference>
<feature type="transmembrane region" description="Helical" evidence="1">
    <location>
        <begin position="91"/>
        <end position="112"/>
    </location>
</feature>
<evidence type="ECO:0000259" key="2">
    <source>
        <dbReference type="Pfam" id="PF09413"/>
    </source>
</evidence>
<evidence type="ECO:0000256" key="1">
    <source>
        <dbReference type="SAM" id="Phobius"/>
    </source>
</evidence>
<dbReference type="AlphaFoldDB" id="A0A5B7X505"/>
<dbReference type="InterPro" id="IPR018551">
    <property type="entry name" value="DUF2007"/>
</dbReference>
<organism evidence="3 4">
    <name type="scientific">Antarcticibacterium flavum</name>
    <dbReference type="NCBI Taxonomy" id="2058175"/>
    <lineage>
        <taxon>Bacteria</taxon>
        <taxon>Pseudomonadati</taxon>
        <taxon>Bacteroidota</taxon>
        <taxon>Flavobacteriia</taxon>
        <taxon>Flavobacteriales</taxon>
        <taxon>Flavobacteriaceae</taxon>
        <taxon>Antarcticibacterium</taxon>
    </lineage>
</organism>
<evidence type="ECO:0000313" key="4">
    <source>
        <dbReference type="Proteomes" id="UP000309016"/>
    </source>
</evidence>
<name>A0A5B7X505_9FLAO</name>
<sequence>MEFITIYNTHDTTEVSILKNLFDKEGIEYKVLGEATASSAGIAASGNTGIRIQVREDEREKAKEILVESGFLGHKKDHHTKRRSGPAVNRWVLIFLAALVLVLVALLITWFMNVE</sequence>
<dbReference type="OrthoDB" id="1444531at2"/>
<keyword evidence="1" id="KW-0812">Transmembrane</keyword>